<feature type="signal peptide" evidence="1">
    <location>
        <begin position="1"/>
        <end position="18"/>
    </location>
</feature>
<gene>
    <name evidence="3" type="ORF">MKW94_012727</name>
</gene>
<dbReference type="InterPro" id="IPR007112">
    <property type="entry name" value="Expansin/allergen_DPBB_dom"/>
</dbReference>
<dbReference type="PROSITE" id="PS50842">
    <property type="entry name" value="EXPANSIN_EG45"/>
    <property type="match status" value="1"/>
</dbReference>
<keyword evidence="4" id="KW-1185">Reference proteome</keyword>
<name>A0AA41VNU5_PAPNU</name>
<dbReference type="Pfam" id="PF03330">
    <property type="entry name" value="DPBB_1"/>
    <property type="match status" value="1"/>
</dbReference>
<evidence type="ECO:0000256" key="1">
    <source>
        <dbReference type="SAM" id="SignalP"/>
    </source>
</evidence>
<dbReference type="InterPro" id="IPR036908">
    <property type="entry name" value="RlpA-like_sf"/>
</dbReference>
<evidence type="ECO:0000313" key="3">
    <source>
        <dbReference type="EMBL" id="MCL7044724.1"/>
    </source>
</evidence>
<evidence type="ECO:0000313" key="4">
    <source>
        <dbReference type="Proteomes" id="UP001177140"/>
    </source>
</evidence>
<dbReference type="InterPro" id="IPR009009">
    <property type="entry name" value="RlpA-like_DPBB"/>
</dbReference>
<dbReference type="SUPFAM" id="SSF50685">
    <property type="entry name" value="Barwin-like endoglucanases"/>
    <property type="match status" value="1"/>
</dbReference>
<feature type="domain" description="Expansin-like EG45" evidence="2">
    <location>
        <begin position="30"/>
        <end position="141"/>
    </location>
</feature>
<accession>A0AA41VNU5</accession>
<dbReference type="Proteomes" id="UP001177140">
    <property type="component" value="Unassembled WGS sequence"/>
</dbReference>
<reference evidence="3" key="1">
    <citation type="submission" date="2022-03" db="EMBL/GenBank/DDBJ databases">
        <title>A functionally conserved STORR gene fusion in Papaver species that diverged 16.8 million years ago.</title>
        <authorList>
            <person name="Catania T."/>
        </authorList>
    </citation>
    <scope>NUCLEOTIDE SEQUENCE</scope>
    <source>
        <strain evidence="3">S-191538</strain>
    </source>
</reference>
<proteinExistence type="predicted"/>
<keyword evidence="1" id="KW-0732">Signal</keyword>
<dbReference type="AlphaFoldDB" id="A0AA41VNU5"/>
<organism evidence="3 4">
    <name type="scientific">Papaver nudicaule</name>
    <name type="common">Iceland poppy</name>
    <dbReference type="NCBI Taxonomy" id="74823"/>
    <lineage>
        <taxon>Eukaryota</taxon>
        <taxon>Viridiplantae</taxon>
        <taxon>Streptophyta</taxon>
        <taxon>Embryophyta</taxon>
        <taxon>Tracheophyta</taxon>
        <taxon>Spermatophyta</taxon>
        <taxon>Magnoliopsida</taxon>
        <taxon>Ranunculales</taxon>
        <taxon>Papaveraceae</taxon>
        <taxon>Papaveroideae</taxon>
        <taxon>Papaver</taxon>
    </lineage>
</organism>
<protein>
    <recommendedName>
        <fullName evidence="2">Expansin-like EG45 domain-containing protein</fullName>
    </recommendedName>
</protein>
<dbReference type="CDD" id="cd22269">
    <property type="entry name" value="DPBB_EG45-like"/>
    <property type="match status" value="1"/>
</dbReference>
<feature type="chain" id="PRO_5041205886" description="Expansin-like EG45 domain-containing protein" evidence="1">
    <location>
        <begin position="19"/>
        <end position="141"/>
    </location>
</feature>
<sequence length="141" mass="15189">MSMLQLLFLQWFLPLVIFADLFIISNGDVGTAARYSPPYLPTVCSGNDQTQFPTNNLFGSAGEGIWDNAASCGREYLVRCISSSKKQACIPGVTIQIKIVDRANSSVSRPTSPGTTIVLSETAFSMIANASASTDINIEFQ</sequence>
<feature type="non-terminal residue" evidence="3">
    <location>
        <position position="141"/>
    </location>
</feature>
<comment type="caution">
    <text evidence="3">The sequence shown here is derived from an EMBL/GenBank/DDBJ whole genome shotgun (WGS) entry which is preliminary data.</text>
</comment>
<dbReference type="EMBL" id="JAJJMA010261228">
    <property type="protein sequence ID" value="MCL7044724.1"/>
    <property type="molecule type" value="Genomic_DNA"/>
</dbReference>
<dbReference type="Gene3D" id="2.40.40.10">
    <property type="entry name" value="RlpA-like domain"/>
    <property type="match status" value="1"/>
</dbReference>
<dbReference type="PANTHER" id="PTHR47480">
    <property type="entry name" value="EG45-LIKE DOMAIN CONTAINING PROTEIN"/>
    <property type="match status" value="1"/>
</dbReference>
<evidence type="ECO:0000259" key="2">
    <source>
        <dbReference type="PROSITE" id="PS50842"/>
    </source>
</evidence>
<dbReference type="PANTHER" id="PTHR47480:SF1">
    <property type="entry name" value="EG45-LIKE DOMAIN CONTAINING PROTEIN 1"/>
    <property type="match status" value="1"/>
</dbReference>